<dbReference type="EMBL" id="BARS01031834">
    <property type="protein sequence ID" value="GAG22597.1"/>
    <property type="molecule type" value="Genomic_DNA"/>
</dbReference>
<feature type="non-terminal residue" evidence="1">
    <location>
        <position position="1"/>
    </location>
</feature>
<name>X0WHB8_9ZZZZ</name>
<accession>X0WHB8</accession>
<dbReference type="AlphaFoldDB" id="X0WHB8"/>
<protein>
    <submittedName>
        <fullName evidence="1">Uncharacterized protein</fullName>
    </submittedName>
</protein>
<proteinExistence type="predicted"/>
<reference evidence="1" key="1">
    <citation type="journal article" date="2014" name="Front. Microbiol.">
        <title>High frequency of phylogenetically diverse reductive dehalogenase-homologous genes in deep subseafloor sedimentary metagenomes.</title>
        <authorList>
            <person name="Kawai M."/>
            <person name="Futagami T."/>
            <person name="Toyoda A."/>
            <person name="Takaki Y."/>
            <person name="Nishi S."/>
            <person name="Hori S."/>
            <person name="Arai W."/>
            <person name="Tsubouchi T."/>
            <person name="Morono Y."/>
            <person name="Uchiyama I."/>
            <person name="Ito T."/>
            <person name="Fujiyama A."/>
            <person name="Inagaki F."/>
            <person name="Takami H."/>
        </authorList>
    </citation>
    <scope>NUCLEOTIDE SEQUENCE</scope>
    <source>
        <strain evidence="1">Expedition CK06-06</strain>
    </source>
</reference>
<evidence type="ECO:0000313" key="1">
    <source>
        <dbReference type="EMBL" id="GAG22597.1"/>
    </source>
</evidence>
<gene>
    <name evidence="1" type="ORF">S01H1_49477</name>
</gene>
<comment type="caution">
    <text evidence="1">The sequence shown here is derived from an EMBL/GenBank/DDBJ whole genome shotgun (WGS) entry which is preliminary data.</text>
</comment>
<sequence length="38" mass="4322">CTATQEANWHKYCPYCGGVFTTEVKQTKGPMNNMYVYG</sequence>
<organism evidence="1">
    <name type="scientific">marine sediment metagenome</name>
    <dbReference type="NCBI Taxonomy" id="412755"/>
    <lineage>
        <taxon>unclassified sequences</taxon>
        <taxon>metagenomes</taxon>
        <taxon>ecological metagenomes</taxon>
    </lineage>
</organism>